<protein>
    <submittedName>
        <fullName evidence="2">Uncharacterized protein</fullName>
    </submittedName>
</protein>
<evidence type="ECO:0000313" key="3">
    <source>
        <dbReference type="Proteomes" id="UP001221898"/>
    </source>
</evidence>
<dbReference type="AlphaFoldDB" id="A0AAD7WRE3"/>
<name>A0AAD7WRE3_9TELE</name>
<keyword evidence="3" id="KW-1185">Reference proteome</keyword>
<evidence type="ECO:0000313" key="2">
    <source>
        <dbReference type="EMBL" id="KAJ8406245.1"/>
    </source>
</evidence>
<dbReference type="Proteomes" id="UP001221898">
    <property type="component" value="Unassembled WGS sequence"/>
</dbReference>
<feature type="compositionally biased region" description="Basic and acidic residues" evidence="1">
    <location>
        <begin position="19"/>
        <end position="29"/>
    </location>
</feature>
<dbReference type="EMBL" id="JAINUG010000044">
    <property type="protein sequence ID" value="KAJ8406245.1"/>
    <property type="molecule type" value="Genomic_DNA"/>
</dbReference>
<feature type="region of interest" description="Disordered" evidence="1">
    <location>
        <begin position="1"/>
        <end position="116"/>
    </location>
</feature>
<reference evidence="2" key="1">
    <citation type="journal article" date="2023" name="Science">
        <title>Genome structures resolve the early diversification of teleost fishes.</title>
        <authorList>
            <person name="Parey E."/>
            <person name="Louis A."/>
            <person name="Montfort J."/>
            <person name="Bouchez O."/>
            <person name="Roques C."/>
            <person name="Iampietro C."/>
            <person name="Lluch J."/>
            <person name="Castinel A."/>
            <person name="Donnadieu C."/>
            <person name="Desvignes T."/>
            <person name="Floi Bucao C."/>
            <person name="Jouanno E."/>
            <person name="Wen M."/>
            <person name="Mejri S."/>
            <person name="Dirks R."/>
            <person name="Jansen H."/>
            <person name="Henkel C."/>
            <person name="Chen W.J."/>
            <person name="Zahm M."/>
            <person name="Cabau C."/>
            <person name="Klopp C."/>
            <person name="Thompson A.W."/>
            <person name="Robinson-Rechavi M."/>
            <person name="Braasch I."/>
            <person name="Lecointre G."/>
            <person name="Bobe J."/>
            <person name="Postlethwait J.H."/>
            <person name="Berthelot C."/>
            <person name="Roest Crollius H."/>
            <person name="Guiguen Y."/>
        </authorList>
    </citation>
    <scope>NUCLEOTIDE SEQUENCE</scope>
    <source>
        <strain evidence="2">NC1722</strain>
    </source>
</reference>
<comment type="caution">
    <text evidence="2">The sequence shown here is derived from an EMBL/GenBank/DDBJ whole genome shotgun (WGS) entry which is preliminary data.</text>
</comment>
<sequence>MAFNYFSRAAEGSSSSHRFAGDEATRTSDVRGPVARPGHTGGDATRQGPDTKHNISVKGGRSLACLSPADEGQGHQFVSAPHPNLTSERRDARQKGPSLPRAYASPGHDSAFLPAD</sequence>
<proteinExistence type="predicted"/>
<evidence type="ECO:0000256" key="1">
    <source>
        <dbReference type="SAM" id="MobiDB-lite"/>
    </source>
</evidence>
<accession>A0AAD7WRE3</accession>
<gene>
    <name evidence="2" type="ORF">AAFF_G00304760</name>
</gene>
<organism evidence="2 3">
    <name type="scientific">Aldrovandia affinis</name>
    <dbReference type="NCBI Taxonomy" id="143900"/>
    <lineage>
        <taxon>Eukaryota</taxon>
        <taxon>Metazoa</taxon>
        <taxon>Chordata</taxon>
        <taxon>Craniata</taxon>
        <taxon>Vertebrata</taxon>
        <taxon>Euteleostomi</taxon>
        <taxon>Actinopterygii</taxon>
        <taxon>Neopterygii</taxon>
        <taxon>Teleostei</taxon>
        <taxon>Notacanthiformes</taxon>
        <taxon>Halosauridae</taxon>
        <taxon>Aldrovandia</taxon>
    </lineage>
</organism>